<dbReference type="Proteomes" id="UP001500325">
    <property type="component" value="Unassembled WGS sequence"/>
</dbReference>
<dbReference type="Pfam" id="PF09948">
    <property type="entry name" value="PpoB2"/>
    <property type="match status" value="1"/>
</dbReference>
<dbReference type="InterPro" id="IPR018688">
    <property type="entry name" value="PpoB2-like"/>
</dbReference>
<evidence type="ECO:0000313" key="3">
    <source>
        <dbReference type="Proteomes" id="UP001500325"/>
    </source>
</evidence>
<reference evidence="3" key="1">
    <citation type="journal article" date="2019" name="Int. J. Syst. Evol. Microbiol.">
        <title>The Global Catalogue of Microorganisms (GCM) 10K type strain sequencing project: providing services to taxonomists for standard genome sequencing and annotation.</title>
        <authorList>
            <consortium name="The Broad Institute Genomics Platform"/>
            <consortium name="The Broad Institute Genome Sequencing Center for Infectious Disease"/>
            <person name="Wu L."/>
            <person name="Ma J."/>
        </authorList>
    </citation>
    <scope>NUCLEOTIDE SEQUENCE [LARGE SCALE GENOMIC DNA]</scope>
    <source>
        <strain evidence="3">JCM 18055</strain>
    </source>
</reference>
<proteinExistence type="predicted"/>
<keyword evidence="1" id="KW-0812">Transmembrane</keyword>
<gene>
    <name evidence="2" type="ORF">GCM10023215_17350</name>
</gene>
<dbReference type="RefSeq" id="WP_345379626.1">
    <property type="nucleotide sequence ID" value="NZ_BAABIC010000005.1"/>
</dbReference>
<keyword evidence="1" id="KW-0472">Membrane</keyword>
<feature type="transmembrane region" description="Helical" evidence="1">
    <location>
        <begin position="166"/>
        <end position="184"/>
    </location>
</feature>
<comment type="caution">
    <text evidence="2">The sequence shown here is derived from an EMBL/GenBank/DDBJ whole genome shotgun (WGS) entry which is preliminary data.</text>
</comment>
<organism evidence="2 3">
    <name type="scientific">Pseudonocardia yuanmonensis</name>
    <dbReference type="NCBI Taxonomy" id="1095914"/>
    <lineage>
        <taxon>Bacteria</taxon>
        <taxon>Bacillati</taxon>
        <taxon>Actinomycetota</taxon>
        <taxon>Actinomycetes</taxon>
        <taxon>Pseudonocardiales</taxon>
        <taxon>Pseudonocardiaceae</taxon>
        <taxon>Pseudonocardia</taxon>
    </lineage>
</organism>
<feature type="transmembrane region" description="Helical" evidence="1">
    <location>
        <begin position="264"/>
        <end position="283"/>
    </location>
</feature>
<accession>A0ABP8WAA4</accession>
<keyword evidence="1" id="KW-1133">Transmembrane helix</keyword>
<feature type="transmembrane region" description="Helical" evidence="1">
    <location>
        <begin position="129"/>
        <end position="154"/>
    </location>
</feature>
<protein>
    <recommendedName>
        <fullName evidence="4">Metal-binding membrane protein</fullName>
    </recommendedName>
</protein>
<feature type="transmembrane region" description="Helical" evidence="1">
    <location>
        <begin position="86"/>
        <end position="108"/>
    </location>
</feature>
<name>A0ABP8WAA4_9PSEU</name>
<sequence length="290" mass="29953">MTRSMRPRGIPALPAWTRFELVLAGVLLAAAAGAWALTGALSMPDMQTGILTGGQPMPAMPDMPTPGMRDMPATPGAEPSAGAGPALAAALFLATWVVMMAAMMLPAITPFTIGLARLLGDHPQRRRRLAALTAGYLAVWSVVGLAALGVVTGFDALAVDPSPTTVRTGAVVLLIAGAYQFTPLKRWCLVRCRSPLALVVRYGRRATRSGAGALTTGLTHGAYCLGCCWALMLVLLAAGVMSLVWMAVIAAVITVEKVLPRGEVLARVIGAVLLGVGVLLLAAPELITAA</sequence>
<feature type="transmembrane region" description="Helical" evidence="1">
    <location>
        <begin position="229"/>
        <end position="252"/>
    </location>
</feature>
<dbReference type="EMBL" id="BAABIC010000005">
    <property type="protein sequence ID" value="GAA4683490.1"/>
    <property type="molecule type" value="Genomic_DNA"/>
</dbReference>
<keyword evidence="3" id="KW-1185">Reference proteome</keyword>
<evidence type="ECO:0000313" key="2">
    <source>
        <dbReference type="EMBL" id="GAA4683490.1"/>
    </source>
</evidence>
<evidence type="ECO:0008006" key="4">
    <source>
        <dbReference type="Google" id="ProtNLM"/>
    </source>
</evidence>
<evidence type="ECO:0000256" key="1">
    <source>
        <dbReference type="SAM" id="Phobius"/>
    </source>
</evidence>